<evidence type="ECO:0000256" key="2">
    <source>
        <dbReference type="SAM" id="SignalP"/>
    </source>
</evidence>
<gene>
    <name evidence="4" type="ORF">ACFFRO_28440</name>
</gene>
<evidence type="ECO:0000313" key="5">
    <source>
        <dbReference type="Proteomes" id="UP001589703"/>
    </source>
</evidence>
<dbReference type="InterPro" id="IPR005183">
    <property type="entry name" value="DUF305_CopM-like"/>
</dbReference>
<reference evidence="4 5" key="1">
    <citation type="submission" date="2024-09" db="EMBL/GenBank/DDBJ databases">
        <authorList>
            <person name="Sun Q."/>
            <person name="Mori K."/>
        </authorList>
    </citation>
    <scope>NUCLEOTIDE SEQUENCE [LARGE SCALE GENOMIC DNA]</scope>
    <source>
        <strain evidence="4 5">JCM 10918</strain>
    </source>
</reference>
<dbReference type="Gene3D" id="1.20.1260.10">
    <property type="match status" value="1"/>
</dbReference>
<sequence length="214" mass="22031">MSSTRTPVRAALAALAVGAAFALTACGGDSGTNQEGHAAAPAPSATASAGAHNAQDVAFAQGMIPHHRQALDMAAQAATKASSTQVKELAQRIGKAQDPEIGTMSGWLTSWGEEVPQPGATQHSAGHSGQSGHSGHAGMPGMMDDEDMAKLEKASGKAFDTLFLQLMTEHHEGAVRMAMTEQTEGRYGPAKAMADAIVTAQKAEIEEMRKLLAG</sequence>
<dbReference type="Pfam" id="PF03713">
    <property type="entry name" value="DUF305"/>
    <property type="match status" value="1"/>
</dbReference>
<keyword evidence="5" id="KW-1185">Reference proteome</keyword>
<evidence type="ECO:0000256" key="1">
    <source>
        <dbReference type="SAM" id="MobiDB-lite"/>
    </source>
</evidence>
<comment type="caution">
    <text evidence="4">The sequence shown here is derived from an EMBL/GenBank/DDBJ whole genome shotgun (WGS) entry which is preliminary data.</text>
</comment>
<name>A0ABV5VMF9_9ACTN</name>
<accession>A0ABV5VMF9</accession>
<dbReference type="EMBL" id="JBHMAR010000066">
    <property type="protein sequence ID" value="MFB9739000.1"/>
    <property type="molecule type" value="Genomic_DNA"/>
</dbReference>
<dbReference type="RefSeq" id="WP_247472797.1">
    <property type="nucleotide sequence ID" value="NZ_JBHMAR010000066.1"/>
</dbReference>
<organism evidence="4 5">
    <name type="scientific">Streptomyces thermocoprophilus</name>
    <dbReference type="NCBI Taxonomy" id="78356"/>
    <lineage>
        <taxon>Bacteria</taxon>
        <taxon>Bacillati</taxon>
        <taxon>Actinomycetota</taxon>
        <taxon>Actinomycetes</taxon>
        <taxon>Kitasatosporales</taxon>
        <taxon>Streptomycetaceae</taxon>
        <taxon>Streptomyces</taxon>
    </lineage>
</organism>
<keyword evidence="2" id="KW-0732">Signal</keyword>
<dbReference type="InterPro" id="IPR012347">
    <property type="entry name" value="Ferritin-like"/>
</dbReference>
<feature type="region of interest" description="Disordered" evidence="1">
    <location>
        <begin position="116"/>
        <end position="136"/>
    </location>
</feature>
<feature type="signal peptide" evidence="2">
    <location>
        <begin position="1"/>
        <end position="25"/>
    </location>
</feature>
<evidence type="ECO:0000259" key="3">
    <source>
        <dbReference type="Pfam" id="PF03713"/>
    </source>
</evidence>
<proteinExistence type="predicted"/>
<dbReference type="PROSITE" id="PS51257">
    <property type="entry name" value="PROKAR_LIPOPROTEIN"/>
    <property type="match status" value="1"/>
</dbReference>
<dbReference type="Proteomes" id="UP001589703">
    <property type="component" value="Unassembled WGS sequence"/>
</dbReference>
<evidence type="ECO:0000313" key="4">
    <source>
        <dbReference type="EMBL" id="MFB9739000.1"/>
    </source>
</evidence>
<protein>
    <submittedName>
        <fullName evidence="4">DUF305 domain-containing protein</fullName>
    </submittedName>
</protein>
<feature type="domain" description="DUF305" evidence="3">
    <location>
        <begin position="56"/>
        <end position="212"/>
    </location>
</feature>
<feature type="compositionally biased region" description="Low complexity" evidence="1">
    <location>
        <begin position="122"/>
        <end position="136"/>
    </location>
</feature>
<dbReference type="PANTHER" id="PTHR36933:SF1">
    <property type="entry name" value="SLL0788 PROTEIN"/>
    <property type="match status" value="1"/>
</dbReference>
<dbReference type="PANTHER" id="PTHR36933">
    <property type="entry name" value="SLL0788 PROTEIN"/>
    <property type="match status" value="1"/>
</dbReference>
<feature type="chain" id="PRO_5047380498" evidence="2">
    <location>
        <begin position="26"/>
        <end position="214"/>
    </location>
</feature>